<dbReference type="RefSeq" id="WP_138192837.1">
    <property type="nucleotide sequence ID" value="NZ_VCIW01000002.1"/>
</dbReference>
<dbReference type="InterPro" id="IPR048862">
    <property type="entry name" value="SPOCS_spoVID_N"/>
</dbReference>
<accession>A0A5R9GEF9</accession>
<evidence type="ECO:0000259" key="2">
    <source>
        <dbReference type="SMART" id="SM00257"/>
    </source>
</evidence>
<sequence length="378" mass="40821">MSQQASGLRFDIYERVHLPDNTVGVKEINGIELTPEISVVAQGEQAVLKGYLVLSGTYAGEGETRNEEERLTHRIPVEITLPLSRVENVNDIRVEIENFDVDLLSPRSLNVTGVLSLGGIETASPMEPAWREEEEVVFTHRVEQSPPTPTPAPPPTPEPAPFMAAEAVAPEPEPIPISAPNVAAVSAANEPETALPEANEPQAEAPATISAAENAEPNEEPEAAEALEAAQEPEAAPAPEKQEIKIAFSGKTSESPQAPIGVNAIMSMAGAGAAQTAQAAQATQATQATQAEKRQEPPPQPAAAAETAEGKDRLEWKKLFLQSSADETSFRKVRMCIAQKEDTIETIADRYQKNVRELMLYNRINDQYLQEGQIVYIP</sequence>
<comment type="caution">
    <text evidence="3">The sequence shown here is derived from an EMBL/GenBank/DDBJ whole genome shotgun (WGS) entry which is preliminary data.</text>
</comment>
<dbReference type="InterPro" id="IPR036779">
    <property type="entry name" value="LysM_dom_sf"/>
</dbReference>
<dbReference type="Gene3D" id="3.10.350.10">
    <property type="entry name" value="LysM domain"/>
    <property type="match status" value="1"/>
</dbReference>
<keyword evidence="4" id="KW-1185">Reference proteome</keyword>
<feature type="compositionally biased region" description="Pro residues" evidence="1">
    <location>
        <begin position="146"/>
        <end position="160"/>
    </location>
</feature>
<name>A0A5R9GEF9_9BACL</name>
<dbReference type="Pfam" id="PF20918">
    <property type="entry name" value="SPOCS_spoVID-N"/>
    <property type="match status" value="1"/>
</dbReference>
<evidence type="ECO:0000313" key="4">
    <source>
        <dbReference type="Proteomes" id="UP000309676"/>
    </source>
</evidence>
<dbReference type="OrthoDB" id="2966368at2"/>
<dbReference type="EMBL" id="VCIW01000002">
    <property type="protein sequence ID" value="TLS53519.1"/>
    <property type="molecule type" value="Genomic_DNA"/>
</dbReference>
<feature type="compositionally biased region" description="Low complexity" evidence="1">
    <location>
        <begin position="226"/>
        <end position="239"/>
    </location>
</feature>
<dbReference type="CDD" id="cd00118">
    <property type="entry name" value="LysM"/>
    <property type="match status" value="1"/>
</dbReference>
<protein>
    <submittedName>
        <fullName evidence="3">LysM peptidoglycan-binding domain-containing protein</fullName>
    </submittedName>
</protein>
<dbReference type="InterPro" id="IPR018392">
    <property type="entry name" value="LysM"/>
</dbReference>
<evidence type="ECO:0000313" key="3">
    <source>
        <dbReference type="EMBL" id="TLS53519.1"/>
    </source>
</evidence>
<feature type="domain" description="LysM" evidence="2">
    <location>
        <begin position="335"/>
        <end position="378"/>
    </location>
</feature>
<organism evidence="3 4">
    <name type="scientific">Paenibacillus antri</name>
    <dbReference type="NCBI Taxonomy" id="2582848"/>
    <lineage>
        <taxon>Bacteria</taxon>
        <taxon>Bacillati</taxon>
        <taxon>Bacillota</taxon>
        <taxon>Bacilli</taxon>
        <taxon>Bacillales</taxon>
        <taxon>Paenibacillaceae</taxon>
        <taxon>Paenibacillus</taxon>
    </lineage>
</organism>
<gene>
    <name evidence="3" type="ORF">FE782_04405</name>
</gene>
<dbReference type="Proteomes" id="UP000309676">
    <property type="component" value="Unassembled WGS sequence"/>
</dbReference>
<feature type="region of interest" description="Disordered" evidence="1">
    <location>
        <begin position="279"/>
        <end position="310"/>
    </location>
</feature>
<evidence type="ECO:0000256" key="1">
    <source>
        <dbReference type="SAM" id="MobiDB-lite"/>
    </source>
</evidence>
<dbReference type="Pfam" id="PF01476">
    <property type="entry name" value="LysM"/>
    <property type="match status" value="1"/>
</dbReference>
<dbReference type="AlphaFoldDB" id="A0A5R9GEF9"/>
<feature type="compositionally biased region" description="Acidic residues" evidence="1">
    <location>
        <begin position="216"/>
        <end position="225"/>
    </location>
</feature>
<dbReference type="SMART" id="SM00257">
    <property type="entry name" value="LysM"/>
    <property type="match status" value="1"/>
</dbReference>
<dbReference type="SUPFAM" id="SSF54106">
    <property type="entry name" value="LysM domain"/>
    <property type="match status" value="1"/>
</dbReference>
<reference evidence="3 4" key="1">
    <citation type="submission" date="2019-05" db="EMBL/GenBank/DDBJ databases">
        <authorList>
            <person name="Narsing Rao M.P."/>
            <person name="Li W.J."/>
        </authorList>
    </citation>
    <scope>NUCLEOTIDE SEQUENCE [LARGE SCALE GENOMIC DNA]</scope>
    <source>
        <strain evidence="3 4">SYSU_K30003</strain>
    </source>
</reference>
<feature type="region of interest" description="Disordered" evidence="1">
    <location>
        <begin position="140"/>
        <end position="162"/>
    </location>
</feature>
<feature type="region of interest" description="Disordered" evidence="1">
    <location>
        <begin position="185"/>
        <end position="239"/>
    </location>
</feature>
<feature type="compositionally biased region" description="Low complexity" evidence="1">
    <location>
        <begin position="279"/>
        <end position="290"/>
    </location>
</feature>
<proteinExistence type="predicted"/>
<feature type="compositionally biased region" description="Low complexity" evidence="1">
    <location>
        <begin position="185"/>
        <end position="215"/>
    </location>
</feature>